<accession>A0A2H0K6V7</accession>
<keyword evidence="13" id="KW-0030">Aminoacyl-tRNA synthetase</keyword>
<gene>
    <name evidence="18" type="ORF">COV95_01150</name>
</gene>
<dbReference type="PROSITE" id="PS50886">
    <property type="entry name" value="TRBD"/>
    <property type="match status" value="1"/>
</dbReference>
<evidence type="ECO:0000313" key="19">
    <source>
        <dbReference type="Proteomes" id="UP000229834"/>
    </source>
</evidence>
<dbReference type="InterPro" id="IPR002547">
    <property type="entry name" value="tRNA-bd_dom"/>
</dbReference>
<sequence>MINFEDFKKIEVRIGEILKVEKIPDSEKLLKLTVDLGEENPRQIISGISPYFSDPSVLEGKKCPFVVNLEPRKIFGFESQGMILCASSEEDSFSLLEVAPSIKAGTLVK</sequence>
<evidence type="ECO:0000256" key="2">
    <source>
        <dbReference type="ARBA" id="ARBA00004496"/>
    </source>
</evidence>
<proteinExistence type="predicted"/>
<evidence type="ECO:0000256" key="5">
    <source>
        <dbReference type="ARBA" id="ARBA00018753"/>
    </source>
</evidence>
<keyword evidence="7 16" id="KW-0820">tRNA-binding</keyword>
<evidence type="ECO:0000259" key="17">
    <source>
        <dbReference type="PROSITE" id="PS50886"/>
    </source>
</evidence>
<evidence type="ECO:0000256" key="3">
    <source>
        <dbReference type="ARBA" id="ARBA00011738"/>
    </source>
</evidence>
<keyword evidence="12" id="KW-0648">Protein biosynthesis</keyword>
<evidence type="ECO:0000256" key="13">
    <source>
        <dbReference type="ARBA" id="ARBA00023146"/>
    </source>
</evidence>
<keyword evidence="8" id="KW-0436">Ligase</keyword>
<comment type="caution">
    <text evidence="18">The sequence shown here is derived from an EMBL/GenBank/DDBJ whole genome shotgun (WGS) entry which is preliminary data.</text>
</comment>
<evidence type="ECO:0000313" key="18">
    <source>
        <dbReference type="EMBL" id="PIQ66988.1"/>
    </source>
</evidence>
<evidence type="ECO:0000256" key="15">
    <source>
        <dbReference type="ARBA" id="ARBA00047364"/>
    </source>
</evidence>
<reference evidence="18 19" key="1">
    <citation type="submission" date="2017-09" db="EMBL/GenBank/DDBJ databases">
        <title>Depth-based differentiation of microbial function through sediment-hosted aquifers and enrichment of novel symbionts in the deep terrestrial subsurface.</title>
        <authorList>
            <person name="Probst A.J."/>
            <person name="Ladd B."/>
            <person name="Jarett J.K."/>
            <person name="Geller-Mcgrath D.E."/>
            <person name="Sieber C.M."/>
            <person name="Emerson J.B."/>
            <person name="Anantharaman K."/>
            <person name="Thomas B.C."/>
            <person name="Malmstrom R."/>
            <person name="Stieglmeier M."/>
            <person name="Klingl A."/>
            <person name="Woyke T."/>
            <person name="Ryan C.M."/>
            <person name="Banfield J.F."/>
        </authorList>
    </citation>
    <scope>NUCLEOTIDE SEQUENCE [LARGE SCALE GENOMIC DNA]</scope>
    <source>
        <strain evidence="18">CG11_big_fil_rev_8_21_14_0_20_40_24</strain>
    </source>
</reference>
<comment type="subunit">
    <text evidence="3">Homodimer.</text>
</comment>
<dbReference type="GO" id="GO:0005524">
    <property type="term" value="F:ATP binding"/>
    <property type="evidence" value="ECO:0007669"/>
    <property type="project" value="UniProtKB-KW"/>
</dbReference>
<dbReference type="GO" id="GO:0005737">
    <property type="term" value="C:cytoplasm"/>
    <property type="evidence" value="ECO:0007669"/>
    <property type="project" value="UniProtKB-SubCell"/>
</dbReference>
<evidence type="ECO:0000256" key="10">
    <source>
        <dbReference type="ARBA" id="ARBA00022840"/>
    </source>
</evidence>
<keyword evidence="6" id="KW-0963">Cytoplasm</keyword>
<evidence type="ECO:0000256" key="8">
    <source>
        <dbReference type="ARBA" id="ARBA00022598"/>
    </source>
</evidence>
<dbReference type="PANTHER" id="PTHR11586">
    <property type="entry name" value="TRNA-AMINOACYLATION COFACTOR ARC1 FAMILY MEMBER"/>
    <property type="match status" value="1"/>
</dbReference>
<dbReference type="Pfam" id="PF01588">
    <property type="entry name" value="tRNA_bind"/>
    <property type="match status" value="1"/>
</dbReference>
<keyword evidence="9" id="KW-0547">Nucleotide-binding</keyword>
<evidence type="ECO:0000256" key="1">
    <source>
        <dbReference type="ARBA" id="ARBA00003314"/>
    </source>
</evidence>
<evidence type="ECO:0000256" key="9">
    <source>
        <dbReference type="ARBA" id="ARBA00022741"/>
    </source>
</evidence>
<name>A0A2H0K6V7_9BACT</name>
<dbReference type="EMBL" id="PCVC01000037">
    <property type="protein sequence ID" value="PIQ66988.1"/>
    <property type="molecule type" value="Genomic_DNA"/>
</dbReference>
<keyword evidence="11 16" id="KW-0694">RNA-binding</keyword>
<evidence type="ECO:0000256" key="12">
    <source>
        <dbReference type="ARBA" id="ARBA00022917"/>
    </source>
</evidence>
<dbReference type="EC" id="6.1.1.10" evidence="4"/>
<evidence type="ECO:0000256" key="4">
    <source>
        <dbReference type="ARBA" id="ARBA00012838"/>
    </source>
</evidence>
<evidence type="ECO:0000256" key="6">
    <source>
        <dbReference type="ARBA" id="ARBA00022490"/>
    </source>
</evidence>
<dbReference type="Proteomes" id="UP000229834">
    <property type="component" value="Unassembled WGS sequence"/>
</dbReference>
<dbReference type="GO" id="GO:0004825">
    <property type="term" value="F:methionine-tRNA ligase activity"/>
    <property type="evidence" value="ECO:0007669"/>
    <property type="project" value="UniProtKB-EC"/>
</dbReference>
<dbReference type="SUPFAM" id="SSF50249">
    <property type="entry name" value="Nucleic acid-binding proteins"/>
    <property type="match status" value="1"/>
</dbReference>
<evidence type="ECO:0000256" key="11">
    <source>
        <dbReference type="ARBA" id="ARBA00022884"/>
    </source>
</evidence>
<comment type="catalytic activity">
    <reaction evidence="15">
        <text>tRNA(Met) + L-methionine + ATP = L-methionyl-tRNA(Met) + AMP + diphosphate</text>
        <dbReference type="Rhea" id="RHEA:13481"/>
        <dbReference type="Rhea" id="RHEA-COMP:9667"/>
        <dbReference type="Rhea" id="RHEA-COMP:9698"/>
        <dbReference type="ChEBI" id="CHEBI:30616"/>
        <dbReference type="ChEBI" id="CHEBI:33019"/>
        <dbReference type="ChEBI" id="CHEBI:57844"/>
        <dbReference type="ChEBI" id="CHEBI:78442"/>
        <dbReference type="ChEBI" id="CHEBI:78530"/>
        <dbReference type="ChEBI" id="CHEBI:456215"/>
        <dbReference type="EC" id="6.1.1.10"/>
    </reaction>
</comment>
<dbReference type="FunFam" id="2.40.50.140:FF:000042">
    <property type="entry name" value="Methionine--tRNA ligase"/>
    <property type="match status" value="1"/>
</dbReference>
<evidence type="ECO:0000256" key="14">
    <source>
        <dbReference type="ARBA" id="ARBA00030904"/>
    </source>
</evidence>
<protein>
    <recommendedName>
        <fullName evidence="5">Methionine--tRNA ligase</fullName>
        <ecNumber evidence="4">6.1.1.10</ecNumber>
    </recommendedName>
    <alternativeName>
        <fullName evidence="14">Methionyl-tRNA synthetase</fullName>
    </alternativeName>
</protein>
<evidence type="ECO:0000256" key="7">
    <source>
        <dbReference type="ARBA" id="ARBA00022555"/>
    </source>
</evidence>
<organism evidence="18 19">
    <name type="scientific">Candidatus Zambryskibacteria bacterium CG11_big_fil_rev_8_21_14_0_20_40_24</name>
    <dbReference type="NCBI Taxonomy" id="1975116"/>
    <lineage>
        <taxon>Bacteria</taxon>
        <taxon>Candidatus Zambryskiibacteriota</taxon>
    </lineage>
</organism>
<dbReference type="GO" id="GO:0000049">
    <property type="term" value="F:tRNA binding"/>
    <property type="evidence" value="ECO:0007669"/>
    <property type="project" value="UniProtKB-UniRule"/>
</dbReference>
<dbReference type="Gene3D" id="2.40.50.140">
    <property type="entry name" value="Nucleic acid-binding proteins"/>
    <property type="match status" value="1"/>
</dbReference>
<dbReference type="GO" id="GO:0006412">
    <property type="term" value="P:translation"/>
    <property type="evidence" value="ECO:0007669"/>
    <property type="project" value="UniProtKB-KW"/>
</dbReference>
<dbReference type="AlphaFoldDB" id="A0A2H0K6V7"/>
<comment type="subcellular location">
    <subcellularLocation>
        <location evidence="2">Cytoplasm</location>
    </subcellularLocation>
</comment>
<dbReference type="PANTHER" id="PTHR11586:SF37">
    <property type="entry name" value="TRNA-BINDING DOMAIN-CONTAINING PROTEIN"/>
    <property type="match status" value="1"/>
</dbReference>
<dbReference type="InterPro" id="IPR051270">
    <property type="entry name" value="Tyrosine-tRNA_ligase_regulator"/>
</dbReference>
<feature type="domain" description="TRNA-binding" evidence="17">
    <location>
        <begin position="6"/>
        <end position="109"/>
    </location>
</feature>
<dbReference type="InterPro" id="IPR012340">
    <property type="entry name" value="NA-bd_OB-fold"/>
</dbReference>
<keyword evidence="10" id="KW-0067">ATP-binding</keyword>
<evidence type="ECO:0000256" key="16">
    <source>
        <dbReference type="PROSITE-ProRule" id="PRU00209"/>
    </source>
</evidence>
<comment type="function">
    <text evidence="1">Is required not only for elongation of protein synthesis but also for the initiation of all mRNA translation through initiator tRNA(fMet) aminoacylation.</text>
</comment>